<dbReference type="PANTHER" id="PTHR43727">
    <property type="entry name" value="DIAMINOPIMELATE DECARBOXYLASE"/>
    <property type="match status" value="1"/>
</dbReference>
<gene>
    <name evidence="5 11" type="primary">lysA</name>
    <name evidence="11" type="ORF">J1C48_17990</name>
</gene>
<dbReference type="AlphaFoldDB" id="A0A939G3M6"/>
<keyword evidence="3 5" id="KW-0663">Pyridoxal phosphate</keyword>
<sequence length="426" mass="45905">MNHFELRNGSLHAEGVPIKTIAREVGTPFYCYSTATFARHYQVFADAFADIDALVCYAVKANSNQAVLATLARLGAGADVVSGGELIRALRAGIPAEKIMFSGVGKTVAEIDVALASGIFCFNIESEPELEAISARASEQGVTAHVSFRINPDVDAGGHAKISTGKKSDKFGIAFDRAEAVYERARTLPGIAVSGIDMHIGSQIEALEPFDRAFDRLASLVKHLRAKGHEISHVDLGGGLGVPYRRDNQPPPEPLAYAEIVKRHVRDLGCKVVFEPGRLIAANAGILVSRVVYVKEAEGKTFVILDAAMNDLIRPTLYEAWHDIAPVDETPDMERFIVDVVGPVCESGDFFAKNREMGKVKAGDLVFVSSAGAYGAVQSCSYNTRPLIAEVLVKGDSFAVVRPRQTIDELIGLDRLPEWLGGEPAD</sequence>
<keyword evidence="2 5" id="KW-0210">Decarboxylase</keyword>
<dbReference type="Gene3D" id="2.40.37.10">
    <property type="entry name" value="Lyase, Ornithine Decarboxylase, Chain A, domain 1"/>
    <property type="match status" value="1"/>
</dbReference>
<protein>
    <recommendedName>
        <fullName evidence="5 6">Diaminopimelate decarboxylase</fullName>
        <shortName evidence="5">DAP decarboxylase</shortName>
        <shortName evidence="5">DAPDC</shortName>
        <ecNumber evidence="5 6">4.1.1.20</ecNumber>
    </recommendedName>
</protein>
<dbReference type="GO" id="GO:0008836">
    <property type="term" value="F:diaminopimelate decarboxylase activity"/>
    <property type="evidence" value="ECO:0007669"/>
    <property type="project" value="UniProtKB-UniRule"/>
</dbReference>
<evidence type="ECO:0000259" key="10">
    <source>
        <dbReference type="Pfam" id="PF02784"/>
    </source>
</evidence>
<dbReference type="CDD" id="cd06828">
    <property type="entry name" value="PLPDE_III_DapDC"/>
    <property type="match status" value="1"/>
</dbReference>
<evidence type="ECO:0000259" key="9">
    <source>
        <dbReference type="Pfam" id="PF00278"/>
    </source>
</evidence>
<feature type="binding site" evidence="5">
    <location>
        <position position="239"/>
    </location>
    <ligand>
        <name>pyridoxal 5'-phosphate</name>
        <dbReference type="ChEBI" id="CHEBI:597326"/>
    </ligand>
</feature>
<dbReference type="EC" id="4.1.1.20" evidence="5 6"/>
<organism evidence="11 12">
    <name type="scientific">Jiella flava</name>
    <dbReference type="NCBI Taxonomy" id="2816857"/>
    <lineage>
        <taxon>Bacteria</taxon>
        <taxon>Pseudomonadati</taxon>
        <taxon>Pseudomonadota</taxon>
        <taxon>Alphaproteobacteria</taxon>
        <taxon>Hyphomicrobiales</taxon>
        <taxon>Aurantimonadaceae</taxon>
        <taxon>Jiella</taxon>
    </lineage>
</organism>
<evidence type="ECO:0000313" key="11">
    <source>
        <dbReference type="EMBL" id="MBO0664469.1"/>
    </source>
</evidence>
<dbReference type="Pfam" id="PF00278">
    <property type="entry name" value="Orn_DAP_Arg_deC"/>
    <property type="match status" value="1"/>
</dbReference>
<evidence type="ECO:0000256" key="5">
    <source>
        <dbReference type="HAMAP-Rule" id="MF_02120"/>
    </source>
</evidence>
<keyword evidence="5 8" id="KW-0457">Lysine biosynthesis</keyword>
<dbReference type="InterPro" id="IPR029066">
    <property type="entry name" value="PLP-binding_barrel"/>
</dbReference>
<evidence type="ECO:0000256" key="7">
    <source>
        <dbReference type="PIRSR" id="PIRSR600183-50"/>
    </source>
</evidence>
<comment type="subunit">
    <text evidence="5">Homodimer.</text>
</comment>
<dbReference type="PROSITE" id="PS00879">
    <property type="entry name" value="ODR_DC_2_2"/>
    <property type="match status" value="1"/>
</dbReference>
<dbReference type="GO" id="GO:0009089">
    <property type="term" value="P:lysine biosynthetic process via diaminopimelate"/>
    <property type="evidence" value="ECO:0007669"/>
    <property type="project" value="UniProtKB-UniRule"/>
</dbReference>
<dbReference type="Pfam" id="PF02784">
    <property type="entry name" value="Orn_Arg_deC_N"/>
    <property type="match status" value="1"/>
</dbReference>
<comment type="pathway">
    <text evidence="5 8">Amino-acid biosynthesis; L-lysine biosynthesis via DAP pathway; L-lysine from DL-2,6-diaminopimelate: step 1/1.</text>
</comment>
<accession>A0A939G3M6</accession>
<keyword evidence="12" id="KW-1185">Reference proteome</keyword>
<dbReference type="PRINTS" id="PR01179">
    <property type="entry name" value="ODADCRBXLASE"/>
</dbReference>
<comment type="function">
    <text evidence="5">Specifically catalyzes the decarboxylation of meso-diaminopimelate (meso-DAP) to L-lysine.</text>
</comment>
<feature type="binding site" evidence="5">
    <location>
        <position position="318"/>
    </location>
    <ligand>
        <name>substrate</name>
    </ligand>
</feature>
<dbReference type="SUPFAM" id="SSF50621">
    <property type="entry name" value="Alanine racemase C-terminal domain-like"/>
    <property type="match status" value="1"/>
</dbReference>
<feature type="binding site" evidence="5">
    <location>
        <position position="374"/>
    </location>
    <ligand>
        <name>pyridoxal 5'-phosphate</name>
        <dbReference type="ChEBI" id="CHEBI:597326"/>
    </ligand>
</feature>
<dbReference type="InterPro" id="IPR009006">
    <property type="entry name" value="Ala_racemase/Decarboxylase_C"/>
</dbReference>
<keyword evidence="5" id="KW-0028">Amino-acid biosynthesis</keyword>
<keyword evidence="4 5" id="KW-0456">Lyase</keyword>
<dbReference type="InterPro" id="IPR002986">
    <property type="entry name" value="DAP_deCOOHase_LysA"/>
</dbReference>
<evidence type="ECO:0000313" key="12">
    <source>
        <dbReference type="Proteomes" id="UP000664122"/>
    </source>
</evidence>
<dbReference type="SUPFAM" id="SSF51419">
    <property type="entry name" value="PLP-binding barrel"/>
    <property type="match status" value="1"/>
</dbReference>
<comment type="caution">
    <text evidence="11">The sequence shown here is derived from an EMBL/GenBank/DDBJ whole genome shotgun (WGS) entry which is preliminary data.</text>
</comment>
<reference evidence="11" key="1">
    <citation type="submission" date="2021-03" db="EMBL/GenBank/DDBJ databases">
        <title>Whole genome sequence of Jiella sp. CQZ9-1.</title>
        <authorList>
            <person name="Tuo L."/>
        </authorList>
    </citation>
    <scope>NUCLEOTIDE SEQUENCE</scope>
    <source>
        <strain evidence="11">CQZ9-1</strain>
    </source>
</reference>
<dbReference type="EMBL" id="JAFMPP010000022">
    <property type="protein sequence ID" value="MBO0664469.1"/>
    <property type="molecule type" value="Genomic_DNA"/>
</dbReference>
<feature type="binding site" evidence="5">
    <location>
        <position position="346"/>
    </location>
    <ligand>
        <name>substrate</name>
    </ligand>
</feature>
<dbReference type="HAMAP" id="MF_02120">
    <property type="entry name" value="LysA"/>
    <property type="match status" value="1"/>
</dbReference>
<evidence type="ECO:0000256" key="8">
    <source>
        <dbReference type="RuleBase" id="RU003738"/>
    </source>
</evidence>
<feature type="binding site" evidence="5">
    <location>
        <position position="278"/>
    </location>
    <ligand>
        <name>substrate</name>
    </ligand>
</feature>
<dbReference type="NCBIfam" id="TIGR01048">
    <property type="entry name" value="lysA"/>
    <property type="match status" value="1"/>
</dbReference>
<evidence type="ECO:0000256" key="3">
    <source>
        <dbReference type="ARBA" id="ARBA00022898"/>
    </source>
</evidence>
<dbReference type="PROSITE" id="PS00878">
    <property type="entry name" value="ODR_DC_2_1"/>
    <property type="match status" value="1"/>
</dbReference>
<dbReference type="RefSeq" id="WP_207259382.1">
    <property type="nucleotide sequence ID" value="NZ_JAFMPP010000022.1"/>
</dbReference>
<evidence type="ECO:0000256" key="4">
    <source>
        <dbReference type="ARBA" id="ARBA00023239"/>
    </source>
</evidence>
<dbReference type="InterPro" id="IPR022644">
    <property type="entry name" value="De-COase2_N"/>
</dbReference>
<evidence type="ECO:0000256" key="1">
    <source>
        <dbReference type="ARBA" id="ARBA00001933"/>
    </source>
</evidence>
<proteinExistence type="inferred from homology"/>
<feature type="domain" description="Orn/DAP/Arg decarboxylase 2 N-terminal" evidence="10">
    <location>
        <begin position="36"/>
        <end position="282"/>
    </location>
</feature>
<evidence type="ECO:0000256" key="2">
    <source>
        <dbReference type="ARBA" id="ARBA00022793"/>
    </source>
</evidence>
<dbReference type="InterPro" id="IPR022643">
    <property type="entry name" value="De-COase2_C"/>
</dbReference>
<feature type="active site" description="Proton donor" evidence="7">
    <location>
        <position position="345"/>
    </location>
</feature>
<dbReference type="PRINTS" id="PR01181">
    <property type="entry name" value="DAPDCRBXLASE"/>
</dbReference>
<comment type="catalytic activity">
    <reaction evidence="5 8">
        <text>meso-2,6-diaminopimelate + H(+) = L-lysine + CO2</text>
        <dbReference type="Rhea" id="RHEA:15101"/>
        <dbReference type="ChEBI" id="CHEBI:15378"/>
        <dbReference type="ChEBI" id="CHEBI:16526"/>
        <dbReference type="ChEBI" id="CHEBI:32551"/>
        <dbReference type="ChEBI" id="CHEBI:57791"/>
        <dbReference type="EC" id="4.1.1.20"/>
    </reaction>
</comment>
<name>A0A939G3M6_9HYPH</name>
<evidence type="ECO:0000256" key="6">
    <source>
        <dbReference type="NCBIfam" id="TIGR01048"/>
    </source>
</evidence>
<feature type="modified residue" description="N6-(pyridoxal phosphate)lysine" evidence="5 7">
    <location>
        <position position="60"/>
    </location>
</feature>
<feature type="domain" description="Orn/DAP/Arg decarboxylase 2 C-terminal" evidence="9">
    <location>
        <begin position="29"/>
        <end position="372"/>
    </location>
</feature>
<dbReference type="InterPro" id="IPR022653">
    <property type="entry name" value="De-COase2_pyr-phos_BS"/>
</dbReference>
<dbReference type="InterPro" id="IPR022657">
    <property type="entry name" value="De-COase2_CS"/>
</dbReference>
<comment type="cofactor">
    <cofactor evidence="1 5 7 8">
        <name>pyridoxal 5'-phosphate</name>
        <dbReference type="ChEBI" id="CHEBI:597326"/>
    </cofactor>
</comment>
<feature type="binding site" evidence="5">
    <location>
        <position position="314"/>
    </location>
    <ligand>
        <name>substrate</name>
    </ligand>
</feature>
<dbReference type="InterPro" id="IPR000183">
    <property type="entry name" value="Orn/DAP/Arg_de-COase"/>
</dbReference>
<dbReference type="Proteomes" id="UP000664122">
    <property type="component" value="Unassembled WGS sequence"/>
</dbReference>
<comment type="similarity">
    <text evidence="5">Belongs to the Orn/Lys/Arg decarboxylase class-II family. LysA subfamily.</text>
</comment>
<feature type="binding site" evidence="5">
    <location>
        <position position="374"/>
    </location>
    <ligand>
        <name>substrate</name>
    </ligand>
</feature>
<feature type="binding site" evidence="5">
    <location>
        <begin position="275"/>
        <end position="278"/>
    </location>
    <ligand>
        <name>pyridoxal 5'-phosphate</name>
        <dbReference type="ChEBI" id="CHEBI:597326"/>
    </ligand>
</feature>
<dbReference type="Gene3D" id="3.20.20.10">
    <property type="entry name" value="Alanine racemase"/>
    <property type="match status" value="1"/>
</dbReference>
<dbReference type="GO" id="GO:0030170">
    <property type="term" value="F:pyridoxal phosphate binding"/>
    <property type="evidence" value="ECO:0007669"/>
    <property type="project" value="UniProtKB-UniRule"/>
</dbReference>
<dbReference type="FunFam" id="3.20.20.10:FF:000003">
    <property type="entry name" value="Diaminopimelate decarboxylase"/>
    <property type="match status" value="1"/>
</dbReference>
<dbReference type="PANTHER" id="PTHR43727:SF2">
    <property type="entry name" value="GROUP IV DECARBOXYLASE"/>
    <property type="match status" value="1"/>
</dbReference>